<keyword evidence="1" id="KW-1133">Transmembrane helix</keyword>
<sequence length="58" mass="6701">MPVNRLDAPSFIILLLIAIPAILIWQHQAFPLYIVVLGTLICGVLLFFWLRKIVRSKR</sequence>
<evidence type="ECO:0000313" key="3">
    <source>
        <dbReference type="Proteomes" id="UP000249547"/>
    </source>
</evidence>
<dbReference type="AlphaFoldDB" id="A0A327QNZ2"/>
<proteinExistence type="predicted"/>
<dbReference type="EMBL" id="QLLL01000004">
    <property type="protein sequence ID" value="RAJ05414.1"/>
    <property type="molecule type" value="Genomic_DNA"/>
</dbReference>
<protein>
    <submittedName>
        <fullName evidence="2">Uncharacterized protein</fullName>
    </submittedName>
</protein>
<keyword evidence="1" id="KW-0472">Membrane</keyword>
<dbReference type="RefSeq" id="WP_158538607.1">
    <property type="nucleotide sequence ID" value="NZ_QLLL01000004.1"/>
</dbReference>
<accession>A0A327QNZ2</accession>
<evidence type="ECO:0000313" key="2">
    <source>
        <dbReference type="EMBL" id="RAJ05414.1"/>
    </source>
</evidence>
<keyword evidence="1" id="KW-0812">Transmembrane</keyword>
<keyword evidence="3" id="KW-1185">Reference proteome</keyword>
<feature type="transmembrane region" description="Helical" evidence="1">
    <location>
        <begin position="7"/>
        <end position="25"/>
    </location>
</feature>
<comment type="caution">
    <text evidence="2">The sequence shown here is derived from an EMBL/GenBank/DDBJ whole genome shotgun (WGS) entry which is preliminary data.</text>
</comment>
<feature type="transmembrane region" description="Helical" evidence="1">
    <location>
        <begin position="31"/>
        <end position="50"/>
    </location>
</feature>
<gene>
    <name evidence="2" type="ORF">LX64_02572</name>
</gene>
<dbReference type="Proteomes" id="UP000249547">
    <property type="component" value="Unassembled WGS sequence"/>
</dbReference>
<name>A0A327QNZ2_9BACT</name>
<organism evidence="2 3">
    <name type="scientific">Chitinophaga skermanii</name>
    <dbReference type="NCBI Taxonomy" id="331697"/>
    <lineage>
        <taxon>Bacteria</taxon>
        <taxon>Pseudomonadati</taxon>
        <taxon>Bacteroidota</taxon>
        <taxon>Chitinophagia</taxon>
        <taxon>Chitinophagales</taxon>
        <taxon>Chitinophagaceae</taxon>
        <taxon>Chitinophaga</taxon>
    </lineage>
</organism>
<reference evidence="2 3" key="1">
    <citation type="submission" date="2018-06" db="EMBL/GenBank/DDBJ databases">
        <title>Genomic Encyclopedia of Archaeal and Bacterial Type Strains, Phase II (KMG-II): from individual species to whole genera.</title>
        <authorList>
            <person name="Goeker M."/>
        </authorList>
    </citation>
    <scope>NUCLEOTIDE SEQUENCE [LARGE SCALE GENOMIC DNA]</scope>
    <source>
        <strain evidence="2 3">DSM 23857</strain>
    </source>
</reference>
<evidence type="ECO:0000256" key="1">
    <source>
        <dbReference type="SAM" id="Phobius"/>
    </source>
</evidence>